<dbReference type="GO" id="GO:0003677">
    <property type="term" value="F:DNA binding"/>
    <property type="evidence" value="ECO:0007669"/>
    <property type="project" value="UniProtKB-UniRule"/>
</dbReference>
<evidence type="ECO:0000313" key="8">
    <source>
        <dbReference type="Proteomes" id="UP000183832"/>
    </source>
</evidence>
<accession>A0A1J1HXN7</accession>
<feature type="compositionally biased region" description="Basic and acidic residues" evidence="4">
    <location>
        <begin position="263"/>
        <end position="273"/>
    </location>
</feature>
<evidence type="ECO:0000259" key="5">
    <source>
        <dbReference type="PROSITE" id="PS50097"/>
    </source>
</evidence>
<dbReference type="STRING" id="568069.A0A1J1HXN7"/>
<evidence type="ECO:0000256" key="1">
    <source>
        <dbReference type="ARBA" id="ARBA00004123"/>
    </source>
</evidence>
<dbReference type="GO" id="GO:0006357">
    <property type="term" value="P:regulation of transcription by RNA polymerase II"/>
    <property type="evidence" value="ECO:0007669"/>
    <property type="project" value="TreeGrafter"/>
</dbReference>
<dbReference type="PROSITE" id="PS50097">
    <property type="entry name" value="BTB"/>
    <property type="match status" value="1"/>
</dbReference>
<dbReference type="InterPro" id="IPR000210">
    <property type="entry name" value="BTB/POZ_dom"/>
</dbReference>
<dbReference type="CDD" id="cd18315">
    <property type="entry name" value="BTB_POZ_BAB-like"/>
    <property type="match status" value="1"/>
</dbReference>
<dbReference type="InterPro" id="IPR051095">
    <property type="entry name" value="Dros_DevTransReg"/>
</dbReference>
<feature type="region of interest" description="Disordered" evidence="4">
    <location>
        <begin position="543"/>
        <end position="573"/>
    </location>
</feature>
<dbReference type="SMART" id="SM00225">
    <property type="entry name" value="BTB"/>
    <property type="match status" value="1"/>
</dbReference>
<feature type="region of interest" description="Disordered" evidence="4">
    <location>
        <begin position="263"/>
        <end position="301"/>
    </location>
</feature>
<dbReference type="InterPro" id="IPR011333">
    <property type="entry name" value="SKP1/BTB/POZ_sf"/>
</dbReference>
<dbReference type="Pfam" id="PF00651">
    <property type="entry name" value="BTB"/>
    <property type="match status" value="1"/>
</dbReference>
<reference evidence="7 8" key="1">
    <citation type="submission" date="2015-04" db="EMBL/GenBank/DDBJ databases">
        <authorList>
            <person name="Syromyatnikov M.Y."/>
            <person name="Popov V.N."/>
        </authorList>
    </citation>
    <scope>NUCLEOTIDE SEQUENCE [LARGE SCALE GENOMIC DNA]</scope>
</reference>
<feature type="region of interest" description="Disordered" evidence="4">
    <location>
        <begin position="185"/>
        <end position="208"/>
    </location>
</feature>
<proteinExistence type="predicted"/>
<dbReference type="OrthoDB" id="6365358at2759"/>
<sequence length="600" mass="68277">MLPQQYCLRWKYHHSNLQTMFSQLLDRGCFCDVTLACEGQTLKAHRVVLSACSTYFDSILTNCNSEKDPIIILKDVKFMDIKYLVEFMYKGEINVEHNNLASLLKTAEELRIKGLAEVSWRDDDSENPENNDSNNNVTDTNNFPVLSQTPVLSNGSLSSLNNGDSRKYDNKENLLKSIPFLAPLSSPKDLSSGSRKKRGRPPLDETNHFTRAPKYVHLTNEQFYEPEAVDGKDGIYDLSTTASSSTTNTLTTSHTALHRHIQDEGKNHSETSENLHNGGASTSKKPLKHSPLPHHHHHHHYTNTSNLVTVMMDEKSHDNEEHSFYMPLRRDNEQQQVEYDEDPSSQNVIPKVERADTPNDLAEEEDENISCSPAEHLQSIFLTDEERKQWNDVIRMNDYLTKGRRPQFWEEPFTKRVLDAIKNKNLEMKKAAKLLGVSYGTLYGRYRETYGCLKHPYRGPPGSYMVSRMREMWPGNTDEQNDLLNLVQRNRISMMQNDDVNGSNIMDMMHDEAMLEQLAAAKNFPRKMINNLDVANLLKQVQTGAAQHQHQQQMKMSQSPSSSSHSVSPRSASPSIIQTTAQHMMLTPVATSNTAVDPSK</sequence>
<gene>
    <name evidence="7" type="ORF">CLUMA_CG004602</name>
</gene>
<evidence type="ECO:0000313" key="7">
    <source>
        <dbReference type="EMBL" id="CRK90913.1"/>
    </source>
</evidence>
<dbReference type="SUPFAM" id="SSF54695">
    <property type="entry name" value="POZ domain"/>
    <property type="match status" value="1"/>
</dbReference>
<dbReference type="PROSITE" id="PS50960">
    <property type="entry name" value="HTH_PSQ"/>
    <property type="match status" value="1"/>
</dbReference>
<feature type="DNA-binding region" description="H-T-H motif" evidence="3">
    <location>
        <begin position="428"/>
        <end position="448"/>
    </location>
</feature>
<feature type="compositionally biased region" description="Basic residues" evidence="4">
    <location>
        <begin position="285"/>
        <end position="301"/>
    </location>
</feature>
<dbReference type="EMBL" id="CVRI01000020">
    <property type="protein sequence ID" value="CRK90913.1"/>
    <property type="molecule type" value="Genomic_DNA"/>
</dbReference>
<evidence type="ECO:0000256" key="4">
    <source>
        <dbReference type="SAM" id="MobiDB-lite"/>
    </source>
</evidence>
<name>A0A1J1HXN7_9DIPT</name>
<dbReference type="InterPro" id="IPR009057">
    <property type="entry name" value="Homeodomain-like_sf"/>
</dbReference>
<dbReference type="Gene3D" id="3.30.710.10">
    <property type="entry name" value="Potassium Channel Kv1.1, Chain A"/>
    <property type="match status" value="1"/>
</dbReference>
<feature type="domain" description="HTH psq-type" evidence="6">
    <location>
        <begin position="400"/>
        <end position="452"/>
    </location>
</feature>
<dbReference type="InterPro" id="IPR007889">
    <property type="entry name" value="HTH_Psq"/>
</dbReference>
<evidence type="ECO:0000256" key="3">
    <source>
        <dbReference type="PROSITE-ProRule" id="PRU00320"/>
    </source>
</evidence>
<organism evidence="7 8">
    <name type="scientific">Clunio marinus</name>
    <dbReference type="NCBI Taxonomy" id="568069"/>
    <lineage>
        <taxon>Eukaryota</taxon>
        <taxon>Metazoa</taxon>
        <taxon>Ecdysozoa</taxon>
        <taxon>Arthropoda</taxon>
        <taxon>Hexapoda</taxon>
        <taxon>Insecta</taxon>
        <taxon>Pterygota</taxon>
        <taxon>Neoptera</taxon>
        <taxon>Endopterygota</taxon>
        <taxon>Diptera</taxon>
        <taxon>Nematocera</taxon>
        <taxon>Chironomoidea</taxon>
        <taxon>Chironomidae</taxon>
        <taxon>Clunio</taxon>
    </lineage>
</organism>
<feature type="compositionally biased region" description="Low complexity" evidence="4">
    <location>
        <begin position="545"/>
        <end position="573"/>
    </location>
</feature>
<dbReference type="GO" id="GO:0005634">
    <property type="term" value="C:nucleus"/>
    <property type="evidence" value="ECO:0007669"/>
    <property type="project" value="UniProtKB-SubCell"/>
</dbReference>
<dbReference type="AlphaFoldDB" id="A0A1J1HXN7"/>
<comment type="subcellular location">
    <subcellularLocation>
        <location evidence="1 3">Nucleus</location>
    </subcellularLocation>
</comment>
<feature type="region of interest" description="Disordered" evidence="4">
    <location>
        <begin position="120"/>
        <end position="145"/>
    </location>
</feature>
<dbReference type="Proteomes" id="UP000183832">
    <property type="component" value="Unassembled WGS sequence"/>
</dbReference>
<protein>
    <submittedName>
        <fullName evidence="7">CLUMA_CG004602, isoform A</fullName>
    </submittedName>
</protein>
<keyword evidence="8" id="KW-1185">Reference proteome</keyword>
<dbReference type="PANTHER" id="PTHR23110:SF102">
    <property type="entry name" value="PIPSQUEAK, ISOFORM O"/>
    <property type="match status" value="1"/>
</dbReference>
<keyword evidence="3" id="KW-0238">DNA-binding</keyword>
<feature type="compositionally biased region" description="Low complexity" evidence="4">
    <location>
        <begin position="130"/>
        <end position="145"/>
    </location>
</feature>
<evidence type="ECO:0000256" key="2">
    <source>
        <dbReference type="ARBA" id="ARBA00023242"/>
    </source>
</evidence>
<dbReference type="PANTHER" id="PTHR23110">
    <property type="entry name" value="BTB DOMAIN TRANSCRIPTION FACTOR"/>
    <property type="match status" value="1"/>
</dbReference>
<dbReference type="SUPFAM" id="SSF46689">
    <property type="entry name" value="Homeodomain-like"/>
    <property type="match status" value="1"/>
</dbReference>
<keyword evidence="2 3" id="KW-0539">Nucleus</keyword>
<feature type="domain" description="BTB" evidence="5">
    <location>
        <begin position="31"/>
        <end position="97"/>
    </location>
</feature>
<evidence type="ECO:0000259" key="6">
    <source>
        <dbReference type="PROSITE" id="PS50960"/>
    </source>
</evidence>